<reference evidence="2" key="1">
    <citation type="journal article" date="2022" name="Mol. Ecol. Resour.">
        <title>The genomes of chicory, endive, great burdock and yacon provide insights into Asteraceae palaeo-polyploidization history and plant inulin production.</title>
        <authorList>
            <person name="Fan W."/>
            <person name="Wang S."/>
            <person name="Wang H."/>
            <person name="Wang A."/>
            <person name="Jiang F."/>
            <person name="Liu H."/>
            <person name="Zhao H."/>
            <person name="Xu D."/>
            <person name="Zhang Y."/>
        </authorList>
    </citation>
    <scope>NUCLEOTIDE SEQUENCE [LARGE SCALE GENOMIC DNA]</scope>
    <source>
        <strain evidence="2">cv. Yunnan</strain>
    </source>
</reference>
<gene>
    <name evidence="1" type="ORF">L1987_00288</name>
</gene>
<keyword evidence="2" id="KW-1185">Reference proteome</keyword>
<organism evidence="1 2">
    <name type="scientific">Smallanthus sonchifolius</name>
    <dbReference type="NCBI Taxonomy" id="185202"/>
    <lineage>
        <taxon>Eukaryota</taxon>
        <taxon>Viridiplantae</taxon>
        <taxon>Streptophyta</taxon>
        <taxon>Embryophyta</taxon>
        <taxon>Tracheophyta</taxon>
        <taxon>Spermatophyta</taxon>
        <taxon>Magnoliopsida</taxon>
        <taxon>eudicotyledons</taxon>
        <taxon>Gunneridae</taxon>
        <taxon>Pentapetalae</taxon>
        <taxon>asterids</taxon>
        <taxon>campanulids</taxon>
        <taxon>Asterales</taxon>
        <taxon>Asteraceae</taxon>
        <taxon>Asteroideae</taxon>
        <taxon>Heliantheae alliance</taxon>
        <taxon>Millerieae</taxon>
        <taxon>Smallanthus</taxon>
    </lineage>
</organism>
<evidence type="ECO:0000313" key="1">
    <source>
        <dbReference type="EMBL" id="KAI3826243.1"/>
    </source>
</evidence>
<proteinExistence type="predicted"/>
<sequence>MAKAQFLSEHCLLTRRDPIASHFDFVGVDALKRKREKRSFEAKSCNLSLICEGFGLHITFLTSSNQITKREVESGPSNPQGKAPM</sequence>
<reference evidence="1 2" key="2">
    <citation type="journal article" date="2022" name="Mol. Ecol. Resour.">
        <title>The genomes of chicory, endive, great burdock and yacon provide insights into Asteraceae paleo-polyploidization history and plant inulin production.</title>
        <authorList>
            <person name="Fan W."/>
            <person name="Wang S."/>
            <person name="Wang H."/>
            <person name="Wang A."/>
            <person name="Jiang F."/>
            <person name="Liu H."/>
            <person name="Zhao H."/>
            <person name="Xu D."/>
            <person name="Zhang Y."/>
        </authorList>
    </citation>
    <scope>NUCLEOTIDE SEQUENCE [LARGE SCALE GENOMIC DNA]</scope>
    <source>
        <strain evidence="2">cv. Yunnan</strain>
        <tissue evidence="1">Leaves</tissue>
    </source>
</reference>
<accession>A0ACB9K1T2</accession>
<protein>
    <submittedName>
        <fullName evidence="1">Uncharacterized protein</fullName>
    </submittedName>
</protein>
<name>A0ACB9K1T2_9ASTR</name>
<evidence type="ECO:0000313" key="2">
    <source>
        <dbReference type="Proteomes" id="UP001056120"/>
    </source>
</evidence>
<dbReference type="Proteomes" id="UP001056120">
    <property type="component" value="Linkage Group LG01"/>
</dbReference>
<dbReference type="EMBL" id="CM042018">
    <property type="protein sequence ID" value="KAI3826243.1"/>
    <property type="molecule type" value="Genomic_DNA"/>
</dbReference>
<comment type="caution">
    <text evidence="1">The sequence shown here is derived from an EMBL/GenBank/DDBJ whole genome shotgun (WGS) entry which is preliminary data.</text>
</comment>